<evidence type="ECO:0000259" key="6">
    <source>
        <dbReference type="PROSITE" id="PS50011"/>
    </source>
</evidence>
<dbReference type="Pfam" id="PF00069">
    <property type="entry name" value="Pkinase"/>
    <property type="match status" value="1"/>
</dbReference>
<keyword evidence="2" id="KW-0547">Nucleotide-binding</keyword>
<organism evidence="7 8">
    <name type="scientific">Pseudocercospora eumusae</name>
    <dbReference type="NCBI Taxonomy" id="321146"/>
    <lineage>
        <taxon>Eukaryota</taxon>
        <taxon>Fungi</taxon>
        <taxon>Dikarya</taxon>
        <taxon>Ascomycota</taxon>
        <taxon>Pezizomycotina</taxon>
        <taxon>Dothideomycetes</taxon>
        <taxon>Dothideomycetidae</taxon>
        <taxon>Mycosphaerellales</taxon>
        <taxon>Mycosphaerellaceae</taxon>
        <taxon>Pseudocercospora</taxon>
    </lineage>
</organism>
<dbReference type="Gene3D" id="1.10.510.10">
    <property type="entry name" value="Transferase(Phosphotransferase) domain 1"/>
    <property type="match status" value="1"/>
</dbReference>
<evidence type="ECO:0000256" key="2">
    <source>
        <dbReference type="ARBA" id="ARBA00022741"/>
    </source>
</evidence>
<dbReference type="EMBL" id="LFZN01000060">
    <property type="protein sequence ID" value="KXT01184.1"/>
    <property type="molecule type" value="Genomic_DNA"/>
</dbReference>
<accession>A0A139HFD3</accession>
<feature type="region of interest" description="Disordered" evidence="5">
    <location>
        <begin position="740"/>
        <end position="762"/>
    </location>
</feature>
<keyword evidence="8" id="KW-1185">Reference proteome</keyword>
<sequence>MDNIDFLAYASSEDCKTTEALLRIRVHASKQNSVQRQEEYEVGEDADLLPTLERLRRAFPSAEKRAETLRTIQDLLNCDCVLCEPQHAALNNARRERDVAAEIVDSNEKLKAFSALALSGCLFATREFLRSNADDVDDFSKLVRRPAGQHIRSRLFRFVHTGRTECEECRHAGPPSIPFAELCPKCAADRFRESIRPKVQLMKVVGLAASHDDLDEFYGNVNLPFISEHDMLEGQSRVSVKFSRCTFEPGYCELHENDLFRKRYKFKHGSDGAKMREAENEARIALLLRNRSTPGIANILMAFTEHRDQDLGFTFINLVFRREQHSLKDYFRESSLSDQLAGFSLHSENRVLLEHGLWKSLLDIVEAAASIHEADDTITDSTGIGQRKLGHLDIKPANILIGRSKNLLLTDFGQAARRTIGTNDYAPPEAGTGRVIDMTDKYDVWSLACLLTEALVFLKAEAELGHGNGPRAIQNFYSRRLHQTTHNQSAAFWINLGSRDAPNHSVRSSVLSELDALESIRHPQTQRVVRQIRRMLSIDPHQRPHARACQKQFKTGVGREIFRNPGDILIEPQLELWKTSFTTRVHHDPIPCRLFLHQIPPDELDLTLECDGDPMYLRPGIARLADVVFEPLSFFRQTGDSAEKIQRCNVTRLLRGITLHFLESVRFFEFMTLLTRQKLLPDVRRDAACRGARMKFTKCELEPRKWTSSLRGLGEKQVLVNGSVQIWECLSEREYKDRYCRESGPCSDSSDPSGRSRESSIVSRERIVGRIPDSERSKYKMALFGYEQRSNSRTCTIVDGKCALSKSSDIADNLLVGTNSFTLKSSAPSLVFTRAADRVFQAVSYGPSSDGYPGFPCSPEVIDQHFRDEKRYSKLSCLQLTMHKDSDYDSHTDLHRIVARICGSD</sequence>
<keyword evidence="3" id="KW-0418">Kinase</keyword>
<evidence type="ECO:0000256" key="1">
    <source>
        <dbReference type="ARBA" id="ARBA00022679"/>
    </source>
</evidence>
<dbReference type="GO" id="GO:0005524">
    <property type="term" value="F:ATP binding"/>
    <property type="evidence" value="ECO:0007669"/>
    <property type="project" value="UniProtKB-KW"/>
</dbReference>
<keyword evidence="1" id="KW-0808">Transferase</keyword>
<feature type="domain" description="Protein kinase" evidence="6">
    <location>
        <begin position="199"/>
        <end position="562"/>
    </location>
</feature>
<dbReference type="Proteomes" id="UP000070133">
    <property type="component" value="Unassembled WGS sequence"/>
</dbReference>
<dbReference type="InterPro" id="IPR011009">
    <property type="entry name" value="Kinase-like_dom_sf"/>
</dbReference>
<dbReference type="InterPro" id="IPR000719">
    <property type="entry name" value="Prot_kinase_dom"/>
</dbReference>
<protein>
    <recommendedName>
        <fullName evidence="6">Protein kinase domain-containing protein</fullName>
    </recommendedName>
</protein>
<evidence type="ECO:0000256" key="3">
    <source>
        <dbReference type="ARBA" id="ARBA00022777"/>
    </source>
</evidence>
<dbReference type="PROSITE" id="PS50011">
    <property type="entry name" value="PROTEIN_KINASE_DOM"/>
    <property type="match status" value="1"/>
</dbReference>
<reference evidence="7 8" key="1">
    <citation type="submission" date="2015-07" db="EMBL/GenBank/DDBJ databases">
        <title>Comparative genomics of the Sigatoka disease complex on banana suggests a link between parallel evolutionary changes in Pseudocercospora fijiensis and Pseudocercospora eumusae and increased virulence on the banana host.</title>
        <authorList>
            <person name="Chang T.-C."/>
            <person name="Salvucci A."/>
            <person name="Crous P.W."/>
            <person name="Stergiopoulos I."/>
        </authorList>
    </citation>
    <scope>NUCLEOTIDE SEQUENCE [LARGE SCALE GENOMIC DNA]</scope>
    <source>
        <strain evidence="7 8">CBS 114824</strain>
    </source>
</reference>
<dbReference type="GO" id="GO:0004674">
    <property type="term" value="F:protein serine/threonine kinase activity"/>
    <property type="evidence" value="ECO:0007669"/>
    <property type="project" value="TreeGrafter"/>
</dbReference>
<dbReference type="PROSITE" id="PS00108">
    <property type="entry name" value="PROTEIN_KINASE_ST"/>
    <property type="match status" value="1"/>
</dbReference>
<comment type="caution">
    <text evidence="7">The sequence shown here is derived from an EMBL/GenBank/DDBJ whole genome shotgun (WGS) entry which is preliminary data.</text>
</comment>
<evidence type="ECO:0000313" key="8">
    <source>
        <dbReference type="Proteomes" id="UP000070133"/>
    </source>
</evidence>
<name>A0A139HFD3_9PEZI</name>
<dbReference type="STRING" id="321146.A0A139HFD3"/>
<gene>
    <name evidence="7" type="ORF">AC578_610</name>
</gene>
<feature type="compositionally biased region" description="Low complexity" evidence="5">
    <location>
        <begin position="742"/>
        <end position="753"/>
    </location>
</feature>
<dbReference type="OrthoDB" id="248923at2759"/>
<keyword evidence="4" id="KW-0067">ATP-binding</keyword>
<dbReference type="SMART" id="SM00220">
    <property type="entry name" value="S_TKc"/>
    <property type="match status" value="1"/>
</dbReference>
<proteinExistence type="predicted"/>
<dbReference type="AlphaFoldDB" id="A0A139HFD3"/>
<dbReference type="PANTHER" id="PTHR43289">
    <property type="entry name" value="MITOGEN-ACTIVATED PROTEIN KINASE KINASE KINASE 20-RELATED"/>
    <property type="match status" value="1"/>
</dbReference>
<dbReference type="SUPFAM" id="SSF56112">
    <property type="entry name" value="Protein kinase-like (PK-like)"/>
    <property type="match status" value="1"/>
</dbReference>
<dbReference type="PANTHER" id="PTHR43289:SF6">
    <property type="entry name" value="SERINE_THREONINE-PROTEIN KINASE NEKL-3"/>
    <property type="match status" value="1"/>
</dbReference>
<evidence type="ECO:0000256" key="5">
    <source>
        <dbReference type="SAM" id="MobiDB-lite"/>
    </source>
</evidence>
<evidence type="ECO:0000313" key="7">
    <source>
        <dbReference type="EMBL" id="KXT01184.1"/>
    </source>
</evidence>
<evidence type="ECO:0000256" key="4">
    <source>
        <dbReference type="ARBA" id="ARBA00022840"/>
    </source>
</evidence>
<dbReference type="InterPro" id="IPR008271">
    <property type="entry name" value="Ser/Thr_kinase_AS"/>
</dbReference>